<protein>
    <submittedName>
        <fullName evidence="1">Uncharacterized protein</fullName>
    </submittedName>
</protein>
<dbReference type="AlphaFoldDB" id="A0A0E9WU24"/>
<reference evidence="1" key="2">
    <citation type="journal article" date="2015" name="Fish Shellfish Immunol.">
        <title>Early steps in the European eel (Anguilla anguilla)-Vibrio vulnificus interaction in the gills: Role of the RtxA13 toxin.</title>
        <authorList>
            <person name="Callol A."/>
            <person name="Pajuelo D."/>
            <person name="Ebbesson L."/>
            <person name="Teles M."/>
            <person name="MacKenzie S."/>
            <person name="Amaro C."/>
        </authorList>
    </citation>
    <scope>NUCLEOTIDE SEQUENCE</scope>
</reference>
<proteinExistence type="predicted"/>
<dbReference type="EMBL" id="GBXM01014826">
    <property type="protein sequence ID" value="JAH93751.1"/>
    <property type="molecule type" value="Transcribed_RNA"/>
</dbReference>
<sequence length="60" mass="7177">MQGQRPHLRVNGTDFSSQVSTCKIHHTSHYWSMTVSTNCIRCFSIFFLHRLWHYCISGFW</sequence>
<organism evidence="1">
    <name type="scientific">Anguilla anguilla</name>
    <name type="common">European freshwater eel</name>
    <name type="synonym">Muraena anguilla</name>
    <dbReference type="NCBI Taxonomy" id="7936"/>
    <lineage>
        <taxon>Eukaryota</taxon>
        <taxon>Metazoa</taxon>
        <taxon>Chordata</taxon>
        <taxon>Craniata</taxon>
        <taxon>Vertebrata</taxon>
        <taxon>Euteleostomi</taxon>
        <taxon>Actinopterygii</taxon>
        <taxon>Neopterygii</taxon>
        <taxon>Teleostei</taxon>
        <taxon>Anguilliformes</taxon>
        <taxon>Anguillidae</taxon>
        <taxon>Anguilla</taxon>
    </lineage>
</organism>
<accession>A0A0E9WU24</accession>
<evidence type="ECO:0000313" key="1">
    <source>
        <dbReference type="EMBL" id="JAH93751.1"/>
    </source>
</evidence>
<name>A0A0E9WU24_ANGAN</name>
<reference evidence="1" key="1">
    <citation type="submission" date="2014-11" db="EMBL/GenBank/DDBJ databases">
        <authorList>
            <person name="Amaro Gonzalez C."/>
        </authorList>
    </citation>
    <scope>NUCLEOTIDE SEQUENCE</scope>
</reference>